<evidence type="ECO:0000256" key="3">
    <source>
        <dbReference type="ARBA" id="ARBA00023163"/>
    </source>
</evidence>
<evidence type="ECO:0000313" key="6">
    <source>
        <dbReference type="Proteomes" id="UP000634530"/>
    </source>
</evidence>
<name>A0A9E6PH82_9PSED</name>
<dbReference type="PRINTS" id="PR00033">
    <property type="entry name" value="HTHASNC"/>
</dbReference>
<proteinExistence type="predicted"/>
<dbReference type="InterPro" id="IPR036388">
    <property type="entry name" value="WH-like_DNA-bd_sf"/>
</dbReference>
<dbReference type="SMART" id="SM00345">
    <property type="entry name" value="HTH_GNTR"/>
    <property type="match status" value="1"/>
</dbReference>
<dbReference type="EMBL" id="CP077093">
    <property type="protein sequence ID" value="QXI26387.1"/>
    <property type="molecule type" value="Genomic_DNA"/>
</dbReference>
<evidence type="ECO:0000313" key="5">
    <source>
        <dbReference type="EMBL" id="QXI26387.1"/>
    </source>
</evidence>
<evidence type="ECO:0000259" key="4">
    <source>
        <dbReference type="PROSITE" id="PS50949"/>
    </source>
</evidence>
<dbReference type="RefSeq" id="WP_186675857.1">
    <property type="nucleotide sequence ID" value="NZ_CP077093.1"/>
</dbReference>
<keyword evidence="3" id="KW-0804">Transcription</keyword>
<dbReference type="GO" id="GO:0003700">
    <property type="term" value="F:DNA-binding transcription factor activity"/>
    <property type="evidence" value="ECO:0007669"/>
    <property type="project" value="InterPro"/>
</dbReference>
<protein>
    <submittedName>
        <fullName evidence="5">FCD domain-containing protein</fullName>
    </submittedName>
</protein>
<gene>
    <name evidence="5" type="ORF">HU752_020885</name>
</gene>
<organism evidence="5 6">
    <name type="scientific">Pseudomonas vanderleydeniana</name>
    <dbReference type="NCBI Taxonomy" id="2745495"/>
    <lineage>
        <taxon>Bacteria</taxon>
        <taxon>Pseudomonadati</taxon>
        <taxon>Pseudomonadota</taxon>
        <taxon>Gammaproteobacteria</taxon>
        <taxon>Pseudomonadales</taxon>
        <taxon>Pseudomonadaceae</taxon>
        <taxon>Pseudomonas</taxon>
    </lineage>
</organism>
<feature type="domain" description="HTH gntR-type" evidence="4">
    <location>
        <begin position="7"/>
        <end position="74"/>
    </location>
</feature>
<dbReference type="Pfam" id="PF00392">
    <property type="entry name" value="GntR"/>
    <property type="match status" value="1"/>
</dbReference>
<dbReference type="SUPFAM" id="SSF48008">
    <property type="entry name" value="GntR ligand-binding domain-like"/>
    <property type="match status" value="1"/>
</dbReference>
<dbReference type="InterPro" id="IPR011711">
    <property type="entry name" value="GntR_C"/>
</dbReference>
<dbReference type="Proteomes" id="UP000634530">
    <property type="component" value="Chromosome"/>
</dbReference>
<evidence type="ECO:0000256" key="2">
    <source>
        <dbReference type="ARBA" id="ARBA00023125"/>
    </source>
</evidence>
<accession>A0A9E6PH82</accession>
<dbReference type="GO" id="GO:0043565">
    <property type="term" value="F:sequence-specific DNA binding"/>
    <property type="evidence" value="ECO:0007669"/>
    <property type="project" value="InterPro"/>
</dbReference>
<dbReference type="InterPro" id="IPR036390">
    <property type="entry name" value="WH_DNA-bd_sf"/>
</dbReference>
<sequence>MLSNQSGSLIEIALQQMKKSIICCELAPGEKLKVAELSKAYGLSSSPIREALNRLAQEGIVDANENKGFRVAGLSVKDFEEITHLRTLLEREALADAITHGDDAWEADVLGAYHRLCLVEKKLGSLPVALNDDWSQRHKAFHFALFSACRSTLLLRTIDSLFDRAERYRRFSALRRKVERHKNDEHKQLMETVLARDSAKALDLLGRHIGETLSRVTDALLGQHSTLQ</sequence>
<dbReference type="InterPro" id="IPR000485">
    <property type="entry name" value="AsnC-type_HTH_dom"/>
</dbReference>
<dbReference type="SMART" id="SM00895">
    <property type="entry name" value="FCD"/>
    <property type="match status" value="1"/>
</dbReference>
<keyword evidence="2" id="KW-0238">DNA-binding</keyword>
<dbReference type="SUPFAM" id="SSF46785">
    <property type="entry name" value="Winged helix' DNA-binding domain"/>
    <property type="match status" value="1"/>
</dbReference>
<dbReference type="KEGG" id="pvw:HU752_020885"/>
<reference evidence="5 6" key="1">
    <citation type="journal article" date="2020" name="Microorganisms">
        <title>Reliable Identification of Environmental Pseudomonas Isolates Using the rpoD Gene.</title>
        <authorList>
            <consortium name="The Broad Institute Genome Sequencing Platform"/>
            <person name="Girard L."/>
            <person name="Lood C."/>
            <person name="Rokni-Zadeh H."/>
            <person name="van Noort V."/>
            <person name="Lavigne R."/>
            <person name="De Mot R."/>
        </authorList>
    </citation>
    <scope>NUCLEOTIDE SEQUENCE [LARGE SCALE GENOMIC DNA]</scope>
    <source>
        <strain evidence="5 6">RW8P3</strain>
    </source>
</reference>
<dbReference type="InterPro" id="IPR000524">
    <property type="entry name" value="Tscrpt_reg_HTH_GntR"/>
</dbReference>
<dbReference type="Gene3D" id="1.10.10.10">
    <property type="entry name" value="Winged helix-like DNA-binding domain superfamily/Winged helix DNA-binding domain"/>
    <property type="match status" value="1"/>
</dbReference>
<keyword evidence="6" id="KW-1185">Reference proteome</keyword>
<dbReference type="Gene3D" id="1.20.120.530">
    <property type="entry name" value="GntR ligand-binding domain-like"/>
    <property type="match status" value="1"/>
</dbReference>
<dbReference type="AlphaFoldDB" id="A0A9E6PH82"/>
<dbReference type="PANTHER" id="PTHR43537">
    <property type="entry name" value="TRANSCRIPTIONAL REGULATOR, GNTR FAMILY"/>
    <property type="match status" value="1"/>
</dbReference>
<dbReference type="PANTHER" id="PTHR43537:SF20">
    <property type="entry name" value="HTH-TYPE TRANSCRIPTIONAL REPRESSOR GLAR"/>
    <property type="match status" value="1"/>
</dbReference>
<keyword evidence="1" id="KW-0805">Transcription regulation</keyword>
<dbReference type="Pfam" id="PF07729">
    <property type="entry name" value="FCD"/>
    <property type="match status" value="1"/>
</dbReference>
<dbReference type="InterPro" id="IPR008920">
    <property type="entry name" value="TF_FadR/GntR_C"/>
</dbReference>
<dbReference type="PROSITE" id="PS50949">
    <property type="entry name" value="HTH_GNTR"/>
    <property type="match status" value="1"/>
</dbReference>
<evidence type="ECO:0000256" key="1">
    <source>
        <dbReference type="ARBA" id="ARBA00023015"/>
    </source>
</evidence>
<reference evidence="5 6" key="2">
    <citation type="journal article" date="2021" name="Microorganisms">
        <title>The Ever-Expanding Pseudomonas Genus: Description of 43 New Species and Partition of the Pseudomonas putida Group.</title>
        <authorList>
            <person name="Girard L."/>
            <person name="Lood C."/>
            <person name="Hofte M."/>
            <person name="Vandamme P."/>
            <person name="Rokni-Zadeh H."/>
            <person name="van Noort V."/>
            <person name="Lavigne R."/>
            <person name="De Mot R."/>
        </authorList>
    </citation>
    <scope>NUCLEOTIDE SEQUENCE [LARGE SCALE GENOMIC DNA]</scope>
    <source>
        <strain evidence="5 6">RW8P3</strain>
    </source>
</reference>